<feature type="transmembrane region" description="Helical" evidence="1">
    <location>
        <begin position="20"/>
        <end position="45"/>
    </location>
</feature>
<gene>
    <name evidence="2" type="ORF">NIES2135_49140</name>
</gene>
<accession>A0A1Z4JMR6</accession>
<evidence type="ECO:0000256" key="1">
    <source>
        <dbReference type="SAM" id="Phobius"/>
    </source>
</evidence>
<dbReference type="InterPro" id="IPR016035">
    <property type="entry name" value="Acyl_Trfase/lysoPLipase"/>
</dbReference>
<feature type="transmembrane region" description="Helical" evidence="1">
    <location>
        <begin position="65"/>
        <end position="84"/>
    </location>
</feature>
<keyword evidence="1" id="KW-0472">Membrane</keyword>
<organism evidence="2 3">
    <name type="scientific">Leptolyngbya boryana NIES-2135</name>
    <dbReference type="NCBI Taxonomy" id="1973484"/>
    <lineage>
        <taxon>Bacteria</taxon>
        <taxon>Bacillati</taxon>
        <taxon>Cyanobacteriota</taxon>
        <taxon>Cyanophyceae</taxon>
        <taxon>Leptolyngbyales</taxon>
        <taxon>Leptolyngbyaceae</taxon>
        <taxon>Leptolyngbya group</taxon>
        <taxon>Leptolyngbya</taxon>
    </lineage>
</organism>
<name>A0A1Z4JMR6_LEPBY</name>
<feature type="transmembrane region" description="Helical" evidence="1">
    <location>
        <begin position="209"/>
        <end position="228"/>
    </location>
</feature>
<feature type="transmembrane region" description="Helical" evidence="1">
    <location>
        <begin position="234"/>
        <end position="257"/>
    </location>
</feature>
<sequence length="736" mass="81254">MTASNSNGWVQTVSELIKTWIQPIFEIGIYLRVPVTIAIVASLIFTKVDQTIEVYRAIASDSNKFYEATVTVSSVSLLTVFVWYVSRFLILEQGSRFQSGLANWTPRILGIIPLLSLVLGILKAWNESINDQARSFLMIWMISSLSIGIIIFFLLWKRTDLFHRCFLGSKSQGEGLFAPQVEIGLANVAYTIFSTFSLPLIAAAADSRAALGVIIVFGLSVLLNLILYSWHSHLAARIVLWWIASISASAIFVIALPSTVIPNAVGAVSVIAIALTTLVVVFSTIYYWAFRNNVPALTILLGLVAISSLLNLNDNHRFRQIATSDNSPLPSLEASFQTWLASRPDRDQYSGKPYPVYIASAQGGGIFAAYHAATTFAHLTESIPSFPQHLFTISSVSGGSLGSAAYASLLKTGEAQNLSEKASQLFEQELLSPLLTLGFFPDLIQRFIPFPIYDWDRATGLELAFENSWNQLGNNRENPLKQSFYKHWQPQGIAPALVFNSTIVENGKRLVISPFEIVLPTQERIALNESQLDLRLSTAAVLSARFPFVTPVGWFQRKSDGSKLRLADGGYFDNSGIPTALDIGRALQKVKGYGKSFELIYLAIVDQPQVDSGKPLKSAGMNEILSPIRALFSAREARSASAIELSTYTLNDGITDPFKLRFRTLMLEKVNLDQQIRLPLGWQLSTASKEFIFNQIPAPSQCNATQFRQILSRNTSNIDVKNHNSCVAKSIESDLS</sequence>
<reference evidence="2 3" key="1">
    <citation type="submission" date="2017-06" db="EMBL/GenBank/DDBJ databases">
        <title>Genome sequencing of cyanobaciteial culture collection at National Institute for Environmental Studies (NIES).</title>
        <authorList>
            <person name="Hirose Y."/>
            <person name="Shimura Y."/>
            <person name="Fujisawa T."/>
            <person name="Nakamura Y."/>
            <person name="Kawachi M."/>
        </authorList>
    </citation>
    <scope>NUCLEOTIDE SEQUENCE [LARGE SCALE GENOMIC DNA]</scope>
    <source>
        <strain evidence="2 3">NIES-2135</strain>
    </source>
</reference>
<feature type="transmembrane region" description="Helical" evidence="1">
    <location>
        <begin position="294"/>
        <end position="312"/>
    </location>
</feature>
<evidence type="ECO:0000313" key="2">
    <source>
        <dbReference type="EMBL" id="BAY58041.1"/>
    </source>
</evidence>
<feature type="transmembrane region" description="Helical" evidence="1">
    <location>
        <begin position="137"/>
        <end position="156"/>
    </location>
</feature>
<protein>
    <recommendedName>
        <fullName evidence="4">PNPLA domain-containing protein</fullName>
    </recommendedName>
</protein>
<evidence type="ECO:0000313" key="3">
    <source>
        <dbReference type="Proteomes" id="UP000217895"/>
    </source>
</evidence>
<evidence type="ECO:0008006" key="4">
    <source>
        <dbReference type="Google" id="ProtNLM"/>
    </source>
</evidence>
<feature type="transmembrane region" description="Helical" evidence="1">
    <location>
        <begin position="176"/>
        <end position="202"/>
    </location>
</feature>
<dbReference type="AlphaFoldDB" id="A0A1Z4JMR6"/>
<feature type="transmembrane region" description="Helical" evidence="1">
    <location>
        <begin position="264"/>
        <end position="288"/>
    </location>
</feature>
<dbReference type="Proteomes" id="UP000217895">
    <property type="component" value="Chromosome"/>
</dbReference>
<feature type="transmembrane region" description="Helical" evidence="1">
    <location>
        <begin position="104"/>
        <end position="125"/>
    </location>
</feature>
<proteinExistence type="predicted"/>
<keyword evidence="3" id="KW-1185">Reference proteome</keyword>
<keyword evidence="1" id="KW-1133">Transmembrane helix</keyword>
<keyword evidence="1" id="KW-0812">Transmembrane</keyword>
<dbReference type="SUPFAM" id="SSF52151">
    <property type="entry name" value="FabD/lysophospholipase-like"/>
    <property type="match status" value="1"/>
</dbReference>
<dbReference type="EMBL" id="AP018203">
    <property type="protein sequence ID" value="BAY58041.1"/>
    <property type="molecule type" value="Genomic_DNA"/>
</dbReference>